<evidence type="ECO:0000313" key="1">
    <source>
        <dbReference type="EMBL" id="GJS51761.1"/>
    </source>
</evidence>
<gene>
    <name evidence="1" type="ORF">Tco_0625123</name>
</gene>
<reference evidence="1" key="1">
    <citation type="journal article" date="2022" name="Int. J. Mol. Sci.">
        <title>Draft Genome of Tanacetum Coccineum: Genomic Comparison of Closely Related Tanacetum-Family Plants.</title>
        <authorList>
            <person name="Yamashiro T."/>
            <person name="Shiraishi A."/>
            <person name="Nakayama K."/>
            <person name="Satake H."/>
        </authorList>
    </citation>
    <scope>NUCLEOTIDE SEQUENCE</scope>
</reference>
<name>A0ABQ4WFX6_9ASTR</name>
<comment type="caution">
    <text evidence="1">The sequence shown here is derived from an EMBL/GenBank/DDBJ whole genome shotgun (WGS) entry which is preliminary data.</text>
</comment>
<keyword evidence="2" id="KW-1185">Reference proteome</keyword>
<reference evidence="1" key="2">
    <citation type="submission" date="2022-01" db="EMBL/GenBank/DDBJ databases">
        <authorList>
            <person name="Yamashiro T."/>
            <person name="Shiraishi A."/>
            <person name="Satake H."/>
            <person name="Nakayama K."/>
        </authorList>
    </citation>
    <scope>NUCLEOTIDE SEQUENCE</scope>
</reference>
<sequence>MVSPLNPMSGVVAGTIWFFIYGWSLMKQCSYKTSEDAPPSIYIRCTKCPPISASMIIGPFVPSSSPRGREGNCCLQREGLGDPLFGNLFPWLDHQDGQWLVLSGGFPLLRQPCCMHSSVLCHVSAWNSQYLLGSRFFAGVTIGGGVLNFPFSRAKISFGVFVRKPGDGVTHHTRRRHTSSSDGVTHFKTASARTDSNADLEDSLS</sequence>
<protein>
    <submittedName>
        <fullName evidence="1">Uncharacterized protein</fullName>
    </submittedName>
</protein>
<dbReference type="Proteomes" id="UP001151760">
    <property type="component" value="Unassembled WGS sequence"/>
</dbReference>
<organism evidence="1 2">
    <name type="scientific">Tanacetum coccineum</name>
    <dbReference type="NCBI Taxonomy" id="301880"/>
    <lineage>
        <taxon>Eukaryota</taxon>
        <taxon>Viridiplantae</taxon>
        <taxon>Streptophyta</taxon>
        <taxon>Embryophyta</taxon>
        <taxon>Tracheophyta</taxon>
        <taxon>Spermatophyta</taxon>
        <taxon>Magnoliopsida</taxon>
        <taxon>eudicotyledons</taxon>
        <taxon>Gunneridae</taxon>
        <taxon>Pentapetalae</taxon>
        <taxon>asterids</taxon>
        <taxon>campanulids</taxon>
        <taxon>Asterales</taxon>
        <taxon>Asteraceae</taxon>
        <taxon>Asteroideae</taxon>
        <taxon>Anthemideae</taxon>
        <taxon>Anthemidinae</taxon>
        <taxon>Tanacetum</taxon>
    </lineage>
</organism>
<dbReference type="EMBL" id="BQNB010008607">
    <property type="protein sequence ID" value="GJS51761.1"/>
    <property type="molecule type" value="Genomic_DNA"/>
</dbReference>
<accession>A0ABQ4WFX6</accession>
<proteinExistence type="predicted"/>
<evidence type="ECO:0000313" key="2">
    <source>
        <dbReference type="Proteomes" id="UP001151760"/>
    </source>
</evidence>